<keyword evidence="1" id="KW-0175">Coiled coil</keyword>
<dbReference type="Proteomes" id="UP000195557">
    <property type="component" value="Unassembled WGS sequence"/>
</dbReference>
<sequence length="434" mass="47999">MYGRRRVPYDGTDARARERAKGETIGMAHALASEIALDADEGRHGEYDLAGFGKDWVDAVCAATFADALRSKRGFYPSCKFVIGGGKKTRAKYDEELLKHLTSALRALGFEDDRGASACAECQGTYKYQHDTDKDLKYLHVFPRATHEVEGGEGEEASATKSPEYRACTCDLDEFEGLVSMYTPSFSQQRALLRRMKVMEHALSALEQKVIAMETLSDREQTMYDSMIDVAAKIEHLQKSLDDMIKKGRLTKGEQGEIVEDLQLKLEDMDLMIKEARDEGKSKKVEMLEQKKDLAQKKIDSVLAKPPIVYTVPHERELADLKKELNSLKKIVSESKGKLMSGSDAAKCAKIPALEERIHNIENSEEKGWFEDECRALLFPVVEKKPAKSTSKGTGAGAKSNSGWLTKASTGGSRPKAKAAAPKASNPFAMLGDD</sequence>
<dbReference type="eggNOG" id="ENOG502S03Y">
    <property type="taxonomic scope" value="Eukaryota"/>
</dbReference>
<gene>
    <name evidence="3" type="ORF">BE221DRAFT_79976</name>
</gene>
<feature type="compositionally biased region" description="Polar residues" evidence="2">
    <location>
        <begin position="388"/>
        <end position="412"/>
    </location>
</feature>
<protein>
    <submittedName>
        <fullName evidence="3">Uncharacterized protein</fullName>
    </submittedName>
</protein>
<dbReference type="AlphaFoldDB" id="A0A1Y5I9B9"/>
<reference evidence="3" key="1">
    <citation type="submission" date="2017-04" db="EMBL/GenBank/DDBJ databases">
        <title>Population genomics of picophytoplankton unveils novel chromosome hypervariability.</title>
        <authorList>
            <consortium name="DOE Joint Genome Institute"/>
            <person name="Blanc-Mathieu R."/>
            <person name="Krasovec M."/>
            <person name="Hebrard M."/>
            <person name="Yau S."/>
            <person name="Desgranges E."/>
            <person name="Martin J."/>
            <person name="Schackwitz W."/>
            <person name="Kuo A."/>
            <person name="Salin G."/>
            <person name="Donnadieu C."/>
            <person name="Desdevises Y."/>
            <person name="Sanchez-Ferandin S."/>
            <person name="Moreau H."/>
            <person name="Rivals E."/>
            <person name="Grigoriev I.V."/>
            <person name="Grimsley N."/>
            <person name="Eyre-Walker A."/>
            <person name="Piganeau G."/>
        </authorList>
    </citation>
    <scope>NUCLEOTIDE SEQUENCE [LARGE SCALE GENOMIC DNA]</scope>
    <source>
        <strain evidence="3">RCC 1115</strain>
    </source>
</reference>
<accession>A0A1Y5I9B9</accession>
<feature type="region of interest" description="Disordered" evidence="2">
    <location>
        <begin position="387"/>
        <end position="434"/>
    </location>
</feature>
<proteinExistence type="predicted"/>
<evidence type="ECO:0000313" key="3">
    <source>
        <dbReference type="EMBL" id="OUS43595.1"/>
    </source>
</evidence>
<dbReference type="EMBL" id="KZ155831">
    <property type="protein sequence ID" value="OUS43595.1"/>
    <property type="molecule type" value="Genomic_DNA"/>
</dbReference>
<name>A0A1Y5I9B9_OSTTA</name>
<evidence type="ECO:0000256" key="2">
    <source>
        <dbReference type="SAM" id="MobiDB-lite"/>
    </source>
</evidence>
<feature type="coiled-coil region" evidence="1">
    <location>
        <begin position="259"/>
        <end position="338"/>
    </location>
</feature>
<evidence type="ECO:0000256" key="1">
    <source>
        <dbReference type="SAM" id="Coils"/>
    </source>
</evidence>
<organism evidence="3">
    <name type="scientific">Ostreococcus tauri</name>
    <name type="common">Marine green alga</name>
    <dbReference type="NCBI Taxonomy" id="70448"/>
    <lineage>
        <taxon>Eukaryota</taxon>
        <taxon>Viridiplantae</taxon>
        <taxon>Chlorophyta</taxon>
        <taxon>Mamiellophyceae</taxon>
        <taxon>Mamiellales</taxon>
        <taxon>Bathycoccaceae</taxon>
        <taxon>Ostreococcus</taxon>
    </lineage>
</organism>